<keyword evidence="3" id="KW-1185">Reference proteome</keyword>
<evidence type="ECO:0000313" key="2">
    <source>
        <dbReference type="EMBL" id="AEV67513.1"/>
    </source>
</evidence>
<keyword evidence="1" id="KW-0472">Membrane</keyword>
<evidence type="ECO:0000256" key="1">
    <source>
        <dbReference type="SAM" id="Phobius"/>
    </source>
</evidence>
<feature type="transmembrane region" description="Helical" evidence="1">
    <location>
        <begin position="39"/>
        <end position="61"/>
    </location>
</feature>
<proteinExistence type="predicted"/>
<keyword evidence="1" id="KW-1133">Transmembrane helix</keyword>
<reference evidence="2 3" key="2">
    <citation type="journal article" date="2012" name="Stand. Genomic Sci.">
        <title>Complete Genome Sequence of Clostridium clariflavum DSM 19732.</title>
        <authorList>
            <person name="Izquierdo J.A."/>
            <person name="Goodwin L."/>
            <person name="Davenport K.W."/>
            <person name="Teshima H."/>
            <person name="Bruce D."/>
            <person name="Detter C."/>
            <person name="Tapia R."/>
            <person name="Han S."/>
            <person name="Land M."/>
            <person name="Hauser L."/>
            <person name="Jeffries C.D."/>
            <person name="Han J."/>
            <person name="Pitluck S."/>
            <person name="Nolan M."/>
            <person name="Chen A."/>
            <person name="Huntemann M."/>
            <person name="Mavromatis K."/>
            <person name="Mikhailova N."/>
            <person name="Liolios K."/>
            <person name="Woyke T."/>
            <person name="Lynd L.R."/>
        </authorList>
    </citation>
    <scope>NUCLEOTIDE SEQUENCE [LARGE SCALE GENOMIC DNA]</scope>
    <source>
        <strain evidence="3">DSM 19732 / NBRC 101661 / EBR45</strain>
    </source>
</reference>
<dbReference type="RefSeq" id="WP_014254140.1">
    <property type="nucleotide sequence ID" value="NC_016627.1"/>
</dbReference>
<dbReference type="OrthoDB" id="2068326at2"/>
<name>G8LVU6_ACECE</name>
<organism evidence="2 3">
    <name type="scientific">Acetivibrio clariflavus (strain DSM 19732 / NBRC 101661 / EBR45)</name>
    <name type="common">Clostridium clariflavum</name>
    <dbReference type="NCBI Taxonomy" id="720554"/>
    <lineage>
        <taxon>Bacteria</taxon>
        <taxon>Bacillati</taxon>
        <taxon>Bacillota</taxon>
        <taxon>Clostridia</taxon>
        <taxon>Eubacteriales</taxon>
        <taxon>Oscillospiraceae</taxon>
        <taxon>Acetivibrio</taxon>
    </lineage>
</organism>
<feature type="transmembrane region" description="Helical" evidence="1">
    <location>
        <begin position="68"/>
        <end position="89"/>
    </location>
</feature>
<gene>
    <name evidence="2" type="ordered locus">Clocl_0817</name>
</gene>
<reference evidence="3" key="1">
    <citation type="submission" date="2011-12" db="EMBL/GenBank/DDBJ databases">
        <title>Complete sequence of Clostridium clariflavum DSM 19732.</title>
        <authorList>
            <consortium name="US DOE Joint Genome Institute"/>
            <person name="Lucas S."/>
            <person name="Han J."/>
            <person name="Lapidus A."/>
            <person name="Cheng J.-F."/>
            <person name="Goodwin L."/>
            <person name="Pitluck S."/>
            <person name="Peters L."/>
            <person name="Teshima H."/>
            <person name="Detter J.C."/>
            <person name="Han C."/>
            <person name="Tapia R."/>
            <person name="Land M."/>
            <person name="Hauser L."/>
            <person name="Kyrpides N."/>
            <person name="Ivanova N."/>
            <person name="Pagani I."/>
            <person name="Kitzmiller T."/>
            <person name="Lynd L."/>
            <person name="Izquierdo J."/>
            <person name="Woyke T."/>
        </authorList>
    </citation>
    <scope>NUCLEOTIDE SEQUENCE [LARGE SCALE GENOMIC DNA]</scope>
    <source>
        <strain evidence="3">DSM 19732 / NBRC 101661 / EBR45</strain>
    </source>
</reference>
<dbReference type="HOGENOM" id="CLU_2153347_0_0_9"/>
<dbReference type="EMBL" id="CP003065">
    <property type="protein sequence ID" value="AEV67513.1"/>
    <property type="molecule type" value="Genomic_DNA"/>
</dbReference>
<dbReference type="AlphaFoldDB" id="G8LVU6"/>
<protein>
    <submittedName>
        <fullName evidence="2">Uncharacterized protein</fullName>
    </submittedName>
</protein>
<dbReference type="KEGG" id="ccl:Clocl_0817"/>
<keyword evidence="1" id="KW-0812">Transmembrane</keyword>
<sequence>MEICYENELAMPSSYSLVGQEEMAYVEGGYYMTNDDCKALAFAIGATVSMNIATVASLIIACGTSITAVLASVPVIGWIAAAYGAVTIINSAESIASGLMTALWNGTGMEVSVGFRWFTPYIKCTAK</sequence>
<dbReference type="Proteomes" id="UP000005435">
    <property type="component" value="Chromosome"/>
</dbReference>
<accession>G8LVU6</accession>
<evidence type="ECO:0000313" key="3">
    <source>
        <dbReference type="Proteomes" id="UP000005435"/>
    </source>
</evidence>